<dbReference type="Proteomes" id="UP000273551">
    <property type="component" value="Segment"/>
</dbReference>
<dbReference type="RefSeq" id="YP_009814369.1">
    <property type="nucleotide sequence ID" value="NC_048084.1"/>
</dbReference>
<accession>A0A3Q8HZR0</accession>
<reference evidence="1 2" key="1">
    <citation type="submission" date="2018-08" db="EMBL/GenBank/DDBJ databases">
        <title>Lactobacillus phages that infect wine-derived L. plantarum strains.</title>
        <authorList>
            <person name="Kyrkou I."/>
            <person name="Byth Carstens A."/>
            <person name="Ellegaard-Jensen L."/>
            <person name="Kot W."/>
            <person name="Hestbjerg Hansen L."/>
        </authorList>
    </citation>
    <scope>NUCLEOTIDE SEQUENCE [LARGE SCALE GENOMIC DNA]</scope>
</reference>
<organism evidence="1 2">
    <name type="scientific">Lactobacillus phage Iacchus</name>
    <dbReference type="NCBI Taxonomy" id="2315483"/>
    <lineage>
        <taxon>Viruses</taxon>
        <taxon>Duplodnaviria</taxon>
        <taxon>Heunggongvirae</taxon>
        <taxon>Uroviricota</taxon>
        <taxon>Caudoviricetes</taxon>
        <taxon>Herelleviridae</taxon>
        <taxon>Harbinvirus</taxon>
        <taxon>Harbinvirus iacchus</taxon>
    </lineage>
</organism>
<evidence type="ECO:0000313" key="2">
    <source>
        <dbReference type="Proteomes" id="UP000273551"/>
    </source>
</evidence>
<evidence type="ECO:0000313" key="1">
    <source>
        <dbReference type="EMBL" id="AYH92046.1"/>
    </source>
</evidence>
<proteinExistence type="predicted"/>
<dbReference type="KEGG" id="vg:55005499"/>
<keyword evidence="2" id="KW-1185">Reference proteome</keyword>
<protein>
    <submittedName>
        <fullName evidence="1">Uncharacterized protein</fullName>
    </submittedName>
</protein>
<dbReference type="GeneID" id="55005499"/>
<sequence>MNSSNIKGDINMIKLSKLSKSVNGKESKRYMETTGLSLDSIKQCANLSDLLSVDPNYEGLKVHQSKGKVQVSVYNHRMLGSAVTRFDKLENLEPLLSTIKDYYLKNINESRVNLSNKLFISNVYGY</sequence>
<name>A0A3Q8HZR0_9CAUD</name>
<dbReference type="EMBL" id="MH809529">
    <property type="protein sequence ID" value="AYH92046.1"/>
    <property type="molecule type" value="Genomic_DNA"/>
</dbReference>